<feature type="chain" id="PRO_5047026517" evidence="3">
    <location>
        <begin position="20"/>
        <end position="441"/>
    </location>
</feature>
<keyword evidence="2 3" id="KW-0732">Signal</keyword>
<evidence type="ECO:0000256" key="2">
    <source>
        <dbReference type="ARBA" id="ARBA00022729"/>
    </source>
</evidence>
<feature type="domain" description="Imelysin-like" evidence="4">
    <location>
        <begin position="62"/>
        <end position="417"/>
    </location>
</feature>
<evidence type="ECO:0000259" key="4">
    <source>
        <dbReference type="Pfam" id="PF09375"/>
    </source>
</evidence>
<dbReference type="RefSeq" id="WP_369287273.1">
    <property type="nucleotide sequence ID" value="NZ_JBFTEG010000006.1"/>
</dbReference>
<feature type="signal peptide" evidence="3">
    <location>
        <begin position="1"/>
        <end position="19"/>
    </location>
</feature>
<evidence type="ECO:0000256" key="1">
    <source>
        <dbReference type="ARBA" id="ARBA00004196"/>
    </source>
</evidence>
<comment type="subcellular location">
    <subcellularLocation>
        <location evidence="1">Cell envelope</location>
    </subcellularLocation>
</comment>
<dbReference type="InterPro" id="IPR018976">
    <property type="entry name" value="Imelysin-like"/>
</dbReference>
<organism evidence="5 6">
    <name type="scientific">Pseudomonas zhanjiangensis</name>
    <dbReference type="NCBI Taxonomy" id="3239015"/>
    <lineage>
        <taxon>Bacteria</taxon>
        <taxon>Pseudomonadati</taxon>
        <taxon>Pseudomonadota</taxon>
        <taxon>Gammaproteobacteria</taxon>
        <taxon>Pseudomonadales</taxon>
        <taxon>Pseudomonadaceae</taxon>
        <taxon>Pseudomonas</taxon>
    </lineage>
</organism>
<dbReference type="Gene3D" id="1.20.1420.20">
    <property type="entry name" value="M75 peptidase, HXXE motif"/>
    <property type="match status" value="1"/>
</dbReference>
<proteinExistence type="predicted"/>
<name>A0ABV3YSK1_9PSED</name>
<gene>
    <name evidence="5" type="ORF">AB5S05_09530</name>
</gene>
<dbReference type="Proteomes" id="UP001560296">
    <property type="component" value="Unassembled WGS sequence"/>
</dbReference>
<keyword evidence="6" id="KW-1185">Reference proteome</keyword>
<dbReference type="CDD" id="cd14657">
    <property type="entry name" value="Imelysin_IrpA-like"/>
    <property type="match status" value="1"/>
</dbReference>
<sequence length="441" mass="46114">MIRMPLASASLLAIAISLAGCGDDQATVSQAATPAATAASVATTRFDDAAGKAVVAHYADLALAVFSDAASTGKSLQSAIDALLANPDEQTLQAARQAWLAARVPYMQSEVFRFGNSVVDDWEGQLNAWPLDEGLIDYVAADYQHALGNPGAAANIIANTQIQVGEDQLDVSTITPQTLASLNELGGSEANVATGYHAIEFLLWGQDLNGSNPGAGERPASDFVVGEGATGGHNERRRAYLKAAADLLVSDLDEMVGQWQAGVNDNYRASLLADTAENGLRKMLFGMGSLSLGELAGERMKVALEANSTEDEQDCFSDNTHNSHFYDGKGVRNVYLGEYQKVDGSVLSGPSLSALVAQTDAEADSTLKANLATTETKLQALVDSANNGQHFDQLIAADNAAGQQIVRDAIAALVVQTGAIEQAAGKLGIDDLNPDSADHSF</sequence>
<comment type="caution">
    <text evidence="5">The sequence shown here is derived from an EMBL/GenBank/DDBJ whole genome shotgun (WGS) entry which is preliminary data.</text>
</comment>
<accession>A0ABV3YSK1</accession>
<dbReference type="Pfam" id="PF09375">
    <property type="entry name" value="Peptidase_M75"/>
    <property type="match status" value="1"/>
</dbReference>
<reference evidence="5 6" key="1">
    <citation type="submission" date="2024-07" db="EMBL/GenBank/DDBJ databases">
        <authorList>
            <person name="Li M."/>
        </authorList>
    </citation>
    <scope>NUCLEOTIDE SEQUENCE [LARGE SCALE GENOMIC DNA]</scope>
    <source>
        <strain evidence="5 6">25A3E</strain>
    </source>
</reference>
<evidence type="ECO:0000313" key="5">
    <source>
        <dbReference type="EMBL" id="MEX6502300.1"/>
    </source>
</evidence>
<evidence type="ECO:0000313" key="6">
    <source>
        <dbReference type="Proteomes" id="UP001560296"/>
    </source>
</evidence>
<dbReference type="PROSITE" id="PS51257">
    <property type="entry name" value="PROKAR_LIPOPROTEIN"/>
    <property type="match status" value="1"/>
</dbReference>
<dbReference type="InterPro" id="IPR038352">
    <property type="entry name" value="Imelysin_sf"/>
</dbReference>
<dbReference type="EMBL" id="JBFTEG010000006">
    <property type="protein sequence ID" value="MEX6502300.1"/>
    <property type="molecule type" value="Genomic_DNA"/>
</dbReference>
<evidence type="ECO:0000256" key="3">
    <source>
        <dbReference type="SAM" id="SignalP"/>
    </source>
</evidence>
<protein>
    <submittedName>
        <fullName evidence="5">Imelysin family protein</fullName>
    </submittedName>
</protein>